<evidence type="ECO:0000256" key="1">
    <source>
        <dbReference type="ARBA" id="ARBA00004141"/>
    </source>
</evidence>
<evidence type="ECO:0000256" key="4">
    <source>
        <dbReference type="ARBA" id="ARBA00022692"/>
    </source>
</evidence>
<dbReference type="PANTHER" id="PTHR10332">
    <property type="entry name" value="EQUILIBRATIVE NUCLEOSIDE TRANSPORTER"/>
    <property type="match status" value="1"/>
</dbReference>
<dbReference type="GO" id="GO:0005886">
    <property type="term" value="C:plasma membrane"/>
    <property type="evidence" value="ECO:0007669"/>
    <property type="project" value="TreeGrafter"/>
</dbReference>
<proteinExistence type="inferred from homology"/>
<comment type="caution">
    <text evidence="8">The sequence shown here is derived from an EMBL/GenBank/DDBJ whole genome shotgun (WGS) entry which is preliminary data.</text>
</comment>
<evidence type="ECO:0000256" key="5">
    <source>
        <dbReference type="ARBA" id="ARBA00022989"/>
    </source>
</evidence>
<evidence type="ECO:0000313" key="9">
    <source>
        <dbReference type="Proteomes" id="UP001202328"/>
    </source>
</evidence>
<dbReference type="PANTHER" id="PTHR10332:SF10">
    <property type="entry name" value="EQUILIBRATIVE NUCLEOSIDE TRANSPORTER 4"/>
    <property type="match status" value="1"/>
</dbReference>
<reference evidence="8" key="1">
    <citation type="submission" date="2022-04" db="EMBL/GenBank/DDBJ databases">
        <title>A functionally conserved STORR gene fusion in Papaver species that diverged 16.8 million years ago.</title>
        <authorList>
            <person name="Catania T."/>
        </authorList>
    </citation>
    <scope>NUCLEOTIDE SEQUENCE</scope>
    <source>
        <strain evidence="8">S-188037</strain>
    </source>
</reference>
<feature type="transmembrane region" description="Helical" evidence="7">
    <location>
        <begin position="224"/>
        <end position="244"/>
    </location>
</feature>
<comment type="similarity">
    <text evidence="2">Belongs to the SLC29A/ENT transporter (TC 2.A.57) family.</text>
</comment>
<dbReference type="SUPFAM" id="SSF103473">
    <property type="entry name" value="MFS general substrate transporter"/>
    <property type="match status" value="1"/>
</dbReference>
<dbReference type="GO" id="GO:0005337">
    <property type="term" value="F:nucleoside transmembrane transporter activity"/>
    <property type="evidence" value="ECO:0007669"/>
    <property type="project" value="InterPro"/>
</dbReference>
<keyword evidence="9" id="KW-1185">Reference proteome</keyword>
<dbReference type="Proteomes" id="UP001202328">
    <property type="component" value="Unassembled WGS sequence"/>
</dbReference>
<feature type="transmembrane region" description="Helical" evidence="7">
    <location>
        <begin position="385"/>
        <end position="407"/>
    </location>
</feature>
<keyword evidence="4 7" id="KW-0812">Transmembrane</keyword>
<name>A0AAD4SR28_9MAGN</name>
<feature type="transmembrane region" description="Helical" evidence="7">
    <location>
        <begin position="151"/>
        <end position="171"/>
    </location>
</feature>
<keyword evidence="6 7" id="KW-0472">Membrane</keyword>
<evidence type="ECO:0000256" key="3">
    <source>
        <dbReference type="ARBA" id="ARBA00022448"/>
    </source>
</evidence>
<dbReference type="AlphaFoldDB" id="A0AAD4SR28"/>
<keyword evidence="3" id="KW-0813">Transport</keyword>
<evidence type="ECO:0000256" key="2">
    <source>
        <dbReference type="ARBA" id="ARBA00007965"/>
    </source>
</evidence>
<dbReference type="PIRSF" id="PIRSF016379">
    <property type="entry name" value="ENT"/>
    <property type="match status" value="1"/>
</dbReference>
<feature type="transmembrane region" description="Helical" evidence="7">
    <location>
        <begin position="75"/>
        <end position="95"/>
    </location>
</feature>
<evidence type="ECO:0000256" key="7">
    <source>
        <dbReference type="SAM" id="Phobius"/>
    </source>
</evidence>
<evidence type="ECO:0000256" key="6">
    <source>
        <dbReference type="ARBA" id="ARBA00023136"/>
    </source>
</evidence>
<comment type="subcellular location">
    <subcellularLocation>
        <location evidence="1">Membrane</location>
        <topology evidence="1">Multi-pass membrane protein</topology>
    </subcellularLocation>
</comment>
<dbReference type="PRINTS" id="PR01130">
    <property type="entry name" value="DERENTRNSPRT"/>
</dbReference>
<organism evidence="8 9">
    <name type="scientific">Papaver atlanticum</name>
    <dbReference type="NCBI Taxonomy" id="357466"/>
    <lineage>
        <taxon>Eukaryota</taxon>
        <taxon>Viridiplantae</taxon>
        <taxon>Streptophyta</taxon>
        <taxon>Embryophyta</taxon>
        <taxon>Tracheophyta</taxon>
        <taxon>Spermatophyta</taxon>
        <taxon>Magnoliopsida</taxon>
        <taxon>Ranunculales</taxon>
        <taxon>Papaveraceae</taxon>
        <taxon>Papaveroideae</taxon>
        <taxon>Papaver</taxon>
    </lineage>
</organism>
<dbReference type="Pfam" id="PF01733">
    <property type="entry name" value="Nucleoside_tran"/>
    <property type="match status" value="1"/>
</dbReference>
<feature type="transmembrane region" description="Helical" evidence="7">
    <location>
        <begin position="122"/>
        <end position="144"/>
    </location>
</feature>
<dbReference type="EMBL" id="JAJJMB010009041">
    <property type="protein sequence ID" value="KAI3916898.1"/>
    <property type="molecule type" value="Genomic_DNA"/>
</dbReference>
<evidence type="ECO:0008006" key="10">
    <source>
        <dbReference type="Google" id="ProtNLM"/>
    </source>
</evidence>
<dbReference type="InterPro" id="IPR002259">
    <property type="entry name" value="Eqnu_transpt"/>
</dbReference>
<feature type="transmembrane region" description="Helical" evidence="7">
    <location>
        <begin position="324"/>
        <end position="348"/>
    </location>
</feature>
<evidence type="ECO:0000313" key="8">
    <source>
        <dbReference type="EMBL" id="KAI3916898.1"/>
    </source>
</evidence>
<feature type="transmembrane region" description="Helical" evidence="7">
    <location>
        <begin position="292"/>
        <end position="312"/>
    </location>
</feature>
<keyword evidence="5 7" id="KW-1133">Transmembrane helix</keyword>
<dbReference type="InterPro" id="IPR036259">
    <property type="entry name" value="MFS_trans_sf"/>
</dbReference>
<feature type="transmembrane region" description="Helical" evidence="7">
    <location>
        <begin position="419"/>
        <end position="442"/>
    </location>
</feature>
<feature type="transmembrane region" description="Helical" evidence="7">
    <location>
        <begin position="191"/>
        <end position="212"/>
    </location>
</feature>
<protein>
    <recommendedName>
        <fullName evidence="10">Equilibrative nucleotide transporter 1</fullName>
    </recommendedName>
</protein>
<feature type="transmembrane region" description="Helical" evidence="7">
    <location>
        <begin position="39"/>
        <end position="63"/>
    </location>
</feature>
<gene>
    <name evidence="8" type="ORF">MKW98_014359</name>
</gene>
<accession>A0AAD4SR28</accession>
<sequence>MGLSGVDDAIGVRRGGGEGEILLLPKENKIPKDSYHFGYIIYFTLGTGYLLPWNAFITAVDYFTYLYPNSSVDRVFALVYMPVTLLFLLFIIAYVNPSTTTTTTKSPSSSSSYRINSSHFRINLGLILFMVSLLVIPIMDVVYIKGRPGLYTGYCITIVTVVLAGIADAFVQGGVIGSAGELPDRYMQATVAGTGASGVIVSVLRILTKSFFSQDTDGLRRSAILYFVVGIVAMLVCIVFYNIADRLPVIQYYKDLKLQAVDKEEDRNDEGLLEKRSSLRSTLWDILNRVKWSGFGIILIYVVTLSIFPGFITEDVHSQILKDWYPILLITSYNVFDMVGKSLTALYVFENLRAAVGACGARLLFYPLYLGCLHGPKIFRSEIPVVILTCLLGLTNGYLTSVFFIMAPKTVPIQHAETVGTVLVMFLVMGLAAGSVAAWVWVI</sequence>